<keyword evidence="3" id="KW-1185">Reference proteome</keyword>
<protein>
    <submittedName>
        <fullName evidence="1">Uncharacterized protein</fullName>
    </submittedName>
</protein>
<evidence type="ECO:0000313" key="2">
    <source>
        <dbReference type="EMBL" id="CBY38525.1"/>
    </source>
</evidence>
<reference evidence="1" key="1">
    <citation type="journal article" date="2010" name="Science">
        <title>Plasticity of animal genome architecture unmasked by rapid evolution of a pelagic tunicate.</title>
        <authorList>
            <person name="Denoeud F."/>
            <person name="Henriet S."/>
            <person name="Mungpakdee S."/>
            <person name="Aury J.M."/>
            <person name="Da Silva C."/>
            <person name="Brinkmann H."/>
            <person name="Mikhaleva J."/>
            <person name="Olsen L.C."/>
            <person name="Jubin C."/>
            <person name="Canestro C."/>
            <person name="Bouquet J.M."/>
            <person name="Danks G."/>
            <person name="Poulain J."/>
            <person name="Campsteijn C."/>
            <person name="Adamski M."/>
            <person name="Cross I."/>
            <person name="Yadetie F."/>
            <person name="Muffato M."/>
            <person name="Louis A."/>
            <person name="Butcher S."/>
            <person name="Tsagkogeorga G."/>
            <person name="Konrad A."/>
            <person name="Singh S."/>
            <person name="Jensen M.F."/>
            <person name="Cong E.H."/>
            <person name="Eikeseth-Otteraa H."/>
            <person name="Noel B."/>
            <person name="Anthouard V."/>
            <person name="Porcel B.M."/>
            <person name="Kachouri-Lafond R."/>
            <person name="Nishino A."/>
            <person name="Ugolini M."/>
            <person name="Chourrout P."/>
            <person name="Nishida H."/>
            <person name="Aasland R."/>
            <person name="Huzurbazar S."/>
            <person name="Westhof E."/>
            <person name="Delsuc F."/>
            <person name="Lehrach H."/>
            <person name="Reinhardt R."/>
            <person name="Weissenbach J."/>
            <person name="Roy S.W."/>
            <person name="Artiguenave F."/>
            <person name="Postlethwait J.H."/>
            <person name="Manak J.R."/>
            <person name="Thompson E.M."/>
            <person name="Jaillon O."/>
            <person name="Du Pasquier L."/>
            <person name="Boudinot P."/>
            <person name="Liberles D.A."/>
            <person name="Volff J.N."/>
            <person name="Philippe H."/>
            <person name="Lenhard B."/>
            <person name="Roest Crollius H."/>
            <person name="Wincker P."/>
            <person name="Chourrout D."/>
        </authorList>
    </citation>
    <scope>NUCLEOTIDE SEQUENCE [LARGE SCALE GENOMIC DNA]</scope>
</reference>
<dbReference type="AlphaFoldDB" id="E4XGZ3"/>
<gene>
    <name evidence="1" type="ORF">GSOID_T00010759001</name>
    <name evidence="2" type="ORF">GSOID_T00032472001</name>
</gene>
<name>E4XGZ3_OIKDI</name>
<dbReference type="InParanoid" id="E4XGZ3"/>
<proteinExistence type="predicted"/>
<evidence type="ECO:0000313" key="1">
    <source>
        <dbReference type="EMBL" id="CBY09941.1"/>
    </source>
</evidence>
<dbReference type="EMBL" id="FN655250">
    <property type="protein sequence ID" value="CBY38525.1"/>
    <property type="molecule type" value="Genomic_DNA"/>
</dbReference>
<sequence length="217" mass="23030">MAAAISSLIAVMIMDFRQTEDQIEGNVTEIPGYWECGLNKSCGLYEEYCDTYTTKSSTESANTTTAQISTFSTTKPATTALFPDSSSTIPAQRSTTADSLLSSTASFTTSFAIPSTLNPILPSTLHTASTSPLTAFPDTTASQLSTKSDYETAKEATTTIFFWESTMSEAEILSTFSLSTAEPTADYSATTAETSTTATGWTTTTGLLEAGNHPQNI</sequence>
<accession>E4XGZ3</accession>
<dbReference type="EMBL" id="FN653049">
    <property type="protein sequence ID" value="CBY09941.1"/>
    <property type="molecule type" value="Genomic_DNA"/>
</dbReference>
<evidence type="ECO:0000313" key="3">
    <source>
        <dbReference type="Proteomes" id="UP000001307"/>
    </source>
</evidence>
<dbReference type="Proteomes" id="UP000001307">
    <property type="component" value="Unassembled WGS sequence"/>
</dbReference>
<dbReference type="Proteomes" id="UP000011014">
    <property type="component" value="Unassembled WGS sequence"/>
</dbReference>
<organism evidence="1">
    <name type="scientific">Oikopleura dioica</name>
    <name type="common">Tunicate</name>
    <dbReference type="NCBI Taxonomy" id="34765"/>
    <lineage>
        <taxon>Eukaryota</taxon>
        <taxon>Metazoa</taxon>
        <taxon>Chordata</taxon>
        <taxon>Tunicata</taxon>
        <taxon>Appendicularia</taxon>
        <taxon>Copelata</taxon>
        <taxon>Oikopleuridae</taxon>
        <taxon>Oikopleura</taxon>
    </lineage>
</organism>